<comment type="caution">
    <text evidence="3">The sequence shown here is derived from an EMBL/GenBank/DDBJ whole genome shotgun (WGS) entry which is preliminary data.</text>
</comment>
<name>A0A3L6FWK6_MAIZE</name>
<dbReference type="PANTHER" id="PTHR36351">
    <property type="entry name" value="EMBRYO SAC DEVELOPMENT ARREST 12"/>
    <property type="match status" value="1"/>
</dbReference>
<protein>
    <recommendedName>
        <fullName evidence="2">DUF7138 domain-containing protein</fullName>
    </recommendedName>
</protein>
<proteinExistence type="predicted"/>
<feature type="domain" description="DUF7138" evidence="2">
    <location>
        <begin position="14"/>
        <end position="70"/>
    </location>
</feature>
<organism evidence="3">
    <name type="scientific">Zea mays</name>
    <name type="common">Maize</name>
    <dbReference type="NCBI Taxonomy" id="4577"/>
    <lineage>
        <taxon>Eukaryota</taxon>
        <taxon>Viridiplantae</taxon>
        <taxon>Streptophyta</taxon>
        <taxon>Embryophyta</taxon>
        <taxon>Tracheophyta</taxon>
        <taxon>Spermatophyta</taxon>
        <taxon>Magnoliopsida</taxon>
        <taxon>Liliopsida</taxon>
        <taxon>Poales</taxon>
        <taxon>Poaceae</taxon>
        <taxon>PACMAD clade</taxon>
        <taxon>Panicoideae</taxon>
        <taxon>Andropogonodae</taxon>
        <taxon>Andropogoneae</taxon>
        <taxon>Tripsacinae</taxon>
        <taxon>Zea</taxon>
    </lineage>
</organism>
<evidence type="ECO:0000259" key="2">
    <source>
        <dbReference type="Pfam" id="PF23596"/>
    </source>
</evidence>
<dbReference type="EMBL" id="NCVQ01000003">
    <property type="protein sequence ID" value="PWZ39265.1"/>
    <property type="molecule type" value="Genomic_DNA"/>
</dbReference>
<reference evidence="3" key="1">
    <citation type="journal article" date="2018" name="Nat. Genet.">
        <title>Extensive intraspecific gene order and gene structural variations between Mo17 and other maize genomes.</title>
        <authorList>
            <person name="Sun S."/>
            <person name="Zhou Y."/>
            <person name="Chen J."/>
            <person name="Shi J."/>
            <person name="Zhao H."/>
            <person name="Zhao H."/>
            <person name="Song W."/>
            <person name="Zhang M."/>
            <person name="Cui Y."/>
            <person name="Dong X."/>
            <person name="Liu H."/>
            <person name="Ma X."/>
            <person name="Jiao Y."/>
            <person name="Wang B."/>
            <person name="Wei X."/>
            <person name="Stein J.C."/>
            <person name="Glaubitz J.C."/>
            <person name="Lu F."/>
            <person name="Yu G."/>
            <person name="Liang C."/>
            <person name="Fengler K."/>
            <person name="Li B."/>
            <person name="Rafalski A."/>
            <person name="Schnable P.S."/>
            <person name="Ware D.H."/>
            <person name="Buckler E.S."/>
            <person name="Lai J."/>
        </authorList>
    </citation>
    <scope>NUCLEOTIDE SEQUENCE [LARGE SCALE GENOMIC DNA]</scope>
    <source>
        <tissue evidence="3">Seedling</tissue>
    </source>
</reference>
<dbReference type="ExpressionAtlas" id="A0A3L6FWK6">
    <property type="expression patterns" value="baseline and differential"/>
</dbReference>
<dbReference type="PANTHER" id="PTHR36351:SF1">
    <property type="entry name" value="EMBRYO SAC DEVELOPMENT ARREST 12"/>
    <property type="match status" value="1"/>
</dbReference>
<feature type="region of interest" description="Disordered" evidence="1">
    <location>
        <begin position="70"/>
        <end position="93"/>
    </location>
</feature>
<dbReference type="Pfam" id="PF23596">
    <property type="entry name" value="DUF7138"/>
    <property type="match status" value="1"/>
</dbReference>
<sequence length="93" mass="9776">MGELAAASSPSPPAVLQVVFVDSEQSVDLGTVVVQPSLSGVKRLQAMVAERVGVAPYQISASLARPRRARAACPSTTPPTSPPPHWAWPVFPF</sequence>
<evidence type="ECO:0000256" key="1">
    <source>
        <dbReference type="SAM" id="MobiDB-lite"/>
    </source>
</evidence>
<feature type="compositionally biased region" description="Pro residues" evidence="1">
    <location>
        <begin position="76"/>
        <end position="93"/>
    </location>
</feature>
<dbReference type="AlphaFoldDB" id="A0A3L6FWK6"/>
<gene>
    <name evidence="3" type="ORF">Zm00014a_042384</name>
</gene>
<dbReference type="InterPro" id="IPR055562">
    <property type="entry name" value="DUF7138"/>
</dbReference>
<dbReference type="Proteomes" id="UP000251960">
    <property type="component" value="Chromosome 2"/>
</dbReference>
<accession>A0A3L6FWK6</accession>
<evidence type="ECO:0000313" key="3">
    <source>
        <dbReference type="EMBL" id="PWZ39265.1"/>
    </source>
</evidence>